<dbReference type="AlphaFoldDB" id="A0A251V2M2"/>
<dbReference type="Pfam" id="PF04526">
    <property type="entry name" value="DUF568"/>
    <property type="match status" value="1"/>
</dbReference>
<dbReference type="GO" id="GO:0046872">
    <property type="term" value="F:metal ion binding"/>
    <property type="evidence" value="ECO:0007669"/>
    <property type="project" value="UniProtKB-KW"/>
</dbReference>
<feature type="binding site" description="axial binding residue" evidence="11">
    <location>
        <position position="241"/>
    </location>
    <ligand>
        <name>heme b</name>
        <dbReference type="ChEBI" id="CHEBI:60344"/>
        <label>1</label>
    </ligand>
    <ligandPart>
        <name>Fe</name>
        <dbReference type="ChEBI" id="CHEBI:18248"/>
    </ligandPart>
</feature>
<evidence type="ECO:0000256" key="10">
    <source>
        <dbReference type="PIRNR" id="PIRNR037471"/>
    </source>
</evidence>
<feature type="transmembrane region" description="Helical" evidence="12">
    <location>
        <begin position="341"/>
        <end position="363"/>
    </location>
</feature>
<feature type="transmembrane region" description="Helical" evidence="12">
    <location>
        <begin position="236"/>
        <end position="257"/>
    </location>
</feature>
<evidence type="ECO:0000256" key="4">
    <source>
        <dbReference type="ARBA" id="ARBA00022723"/>
    </source>
</evidence>
<comment type="function">
    <text evidence="9">May act as a catecholamine-responsive trans-membrane electron transporter.</text>
</comment>
<comment type="cofactor">
    <cofactor evidence="10">
        <name>heme b</name>
        <dbReference type="ChEBI" id="CHEBI:60344"/>
    </cofactor>
    <text evidence="10">Binds 2 heme b groups non-covalently.</text>
</comment>
<evidence type="ECO:0000313" key="16">
    <source>
        <dbReference type="EMBL" id="KAF5812205.1"/>
    </source>
</evidence>
<dbReference type="PROSITE" id="PS50836">
    <property type="entry name" value="DOMON"/>
    <property type="match status" value="1"/>
</dbReference>
<dbReference type="PANTHER" id="PTHR23130:SF196">
    <property type="entry name" value="DOMON DOMAIN-CONTAINING PROTEIN"/>
    <property type="match status" value="1"/>
</dbReference>
<dbReference type="InterPro" id="IPR017214">
    <property type="entry name" value="UCP037471"/>
</dbReference>
<evidence type="ECO:0000256" key="3">
    <source>
        <dbReference type="ARBA" id="ARBA00022692"/>
    </source>
</evidence>
<dbReference type="InterPro" id="IPR045265">
    <property type="entry name" value="AIR12_DOMON"/>
</dbReference>
<evidence type="ECO:0000259" key="15">
    <source>
        <dbReference type="PROSITE" id="PS50939"/>
    </source>
</evidence>
<dbReference type="FunCoup" id="A0A251V2M2">
    <property type="interactions" value="9"/>
</dbReference>
<evidence type="ECO:0000256" key="12">
    <source>
        <dbReference type="SAM" id="Phobius"/>
    </source>
</evidence>
<protein>
    <recommendedName>
        <fullName evidence="10">Cytochrome b561 and DOMON domain-containing protein</fullName>
    </recommendedName>
</protein>
<evidence type="ECO:0000256" key="5">
    <source>
        <dbReference type="ARBA" id="ARBA00022729"/>
    </source>
</evidence>
<organism evidence="17 18">
    <name type="scientific">Helianthus annuus</name>
    <name type="common">Common sunflower</name>
    <dbReference type="NCBI Taxonomy" id="4232"/>
    <lineage>
        <taxon>Eukaryota</taxon>
        <taxon>Viridiplantae</taxon>
        <taxon>Streptophyta</taxon>
        <taxon>Embryophyta</taxon>
        <taxon>Tracheophyta</taxon>
        <taxon>Spermatophyta</taxon>
        <taxon>Magnoliopsida</taxon>
        <taxon>eudicotyledons</taxon>
        <taxon>Gunneridae</taxon>
        <taxon>Pentapetalae</taxon>
        <taxon>asterids</taxon>
        <taxon>campanulids</taxon>
        <taxon>Asterales</taxon>
        <taxon>Asteraceae</taxon>
        <taxon>Asteroideae</taxon>
        <taxon>Heliantheae alliance</taxon>
        <taxon>Heliantheae</taxon>
        <taxon>Helianthus</taxon>
    </lineage>
</organism>
<dbReference type="InterPro" id="IPR005018">
    <property type="entry name" value="DOMON_domain"/>
</dbReference>
<reference evidence="17" key="2">
    <citation type="submission" date="2017-02" db="EMBL/GenBank/DDBJ databases">
        <title>Sunflower complete genome.</title>
        <authorList>
            <person name="Langlade N."/>
            <person name="Munos S."/>
        </authorList>
    </citation>
    <scope>NUCLEOTIDE SEQUENCE [LARGE SCALE GENOMIC DNA]</scope>
    <source>
        <tissue evidence="17">Leaves</tissue>
    </source>
</reference>
<dbReference type="PIRSF" id="PIRSF037471">
    <property type="entry name" value="UCP037471"/>
    <property type="match status" value="1"/>
</dbReference>
<dbReference type="PANTHER" id="PTHR23130">
    <property type="entry name" value="CYTOCHROME B561 AND DOMON DOMAIN-CONTAINING PROTEIN"/>
    <property type="match status" value="1"/>
</dbReference>
<evidence type="ECO:0000259" key="14">
    <source>
        <dbReference type="PROSITE" id="PS50836"/>
    </source>
</evidence>
<keyword evidence="6 10" id="KW-0249">Electron transport</keyword>
<evidence type="ECO:0000256" key="7">
    <source>
        <dbReference type="ARBA" id="ARBA00022989"/>
    </source>
</evidence>
<keyword evidence="7 12" id="KW-1133">Transmembrane helix</keyword>
<evidence type="ECO:0000256" key="11">
    <source>
        <dbReference type="PIRSR" id="PIRSR037471-1"/>
    </source>
</evidence>
<dbReference type="OrthoDB" id="2419613at2759"/>
<dbReference type="EMBL" id="MNCJ02000319">
    <property type="protein sequence ID" value="KAF5812205.1"/>
    <property type="molecule type" value="Genomic_DNA"/>
</dbReference>
<feature type="domain" description="Cytochrome b561" evidence="15">
    <location>
        <begin position="168"/>
        <end position="365"/>
    </location>
</feature>
<keyword evidence="18" id="KW-1185">Reference proteome</keyword>
<dbReference type="InterPro" id="IPR006593">
    <property type="entry name" value="Cyt_b561/ferric_Rdtase_TM"/>
</dbReference>
<dbReference type="PROSITE" id="PS51257">
    <property type="entry name" value="PROKAR_LIPOPROTEIN"/>
    <property type="match status" value="1"/>
</dbReference>
<proteinExistence type="predicted"/>
<evidence type="ECO:0000256" key="2">
    <source>
        <dbReference type="ARBA" id="ARBA00022448"/>
    </source>
</evidence>
<dbReference type="InParanoid" id="A0A251V2M2"/>
<keyword evidence="5 13" id="KW-0732">Signal</keyword>
<dbReference type="GO" id="GO:0016020">
    <property type="term" value="C:membrane"/>
    <property type="evidence" value="ECO:0007669"/>
    <property type="project" value="UniProtKB-SubCell"/>
</dbReference>
<keyword evidence="11" id="KW-0408">Iron</keyword>
<accession>A0A251V2M2</accession>
<dbReference type="Gene3D" id="1.20.120.1770">
    <property type="match status" value="1"/>
</dbReference>
<evidence type="ECO:0000256" key="6">
    <source>
        <dbReference type="ARBA" id="ARBA00022982"/>
    </source>
</evidence>
<keyword evidence="2 10" id="KW-0813">Transport</keyword>
<feature type="transmembrane region" description="Helical" evidence="12">
    <location>
        <begin position="308"/>
        <end position="329"/>
    </location>
</feature>
<reference evidence="16" key="3">
    <citation type="submission" date="2020-06" db="EMBL/GenBank/DDBJ databases">
        <title>Helianthus annuus Genome sequencing and assembly Release 2.</title>
        <authorList>
            <person name="Gouzy J."/>
            <person name="Langlade N."/>
            <person name="Munos S."/>
        </authorList>
    </citation>
    <scope>NUCLEOTIDE SEQUENCE</scope>
    <source>
        <tissue evidence="16">Leaves</tissue>
    </source>
</reference>
<dbReference type="OMA" id="NIANPAW"/>
<dbReference type="SMART" id="SM00665">
    <property type="entry name" value="B561"/>
    <property type="match status" value="1"/>
</dbReference>
<evidence type="ECO:0000256" key="9">
    <source>
        <dbReference type="ARBA" id="ARBA00053871"/>
    </source>
</evidence>
<dbReference type="CDD" id="cd08760">
    <property type="entry name" value="Cyt_b561_FRRS1_like"/>
    <property type="match status" value="1"/>
</dbReference>
<dbReference type="Pfam" id="PF03188">
    <property type="entry name" value="Cytochrom_B561"/>
    <property type="match status" value="1"/>
</dbReference>
<feature type="signal peptide" evidence="13">
    <location>
        <begin position="1"/>
        <end position="21"/>
    </location>
</feature>
<evidence type="ECO:0000313" key="17">
    <source>
        <dbReference type="EMBL" id="OTG29855.1"/>
    </source>
</evidence>
<dbReference type="Proteomes" id="UP000215914">
    <property type="component" value="Chromosome 4"/>
</dbReference>
<dbReference type="PROSITE" id="PS50939">
    <property type="entry name" value="CYTOCHROME_B561"/>
    <property type="match status" value="1"/>
</dbReference>
<dbReference type="STRING" id="4232.A0A251V2M2"/>
<dbReference type="Gramene" id="mRNA:HanXRQr2_Chr04g0189931">
    <property type="protein sequence ID" value="mRNA:HanXRQr2_Chr04g0189931"/>
    <property type="gene ID" value="HanXRQr2_Chr04g0189931"/>
</dbReference>
<keyword evidence="4 11" id="KW-0479">Metal-binding</keyword>
<comment type="subcellular location">
    <subcellularLocation>
        <location evidence="1">Membrane</location>
        <topology evidence="1">Multi-pass membrane protein</topology>
    </subcellularLocation>
</comment>
<feature type="binding site" description="axial binding residue" evidence="11">
    <location>
        <position position="310"/>
    </location>
    <ligand>
        <name>heme b</name>
        <dbReference type="ChEBI" id="CHEBI:60344"/>
        <label>1</label>
    </ligand>
    <ligandPart>
        <name>Fe</name>
        <dbReference type="ChEBI" id="CHEBI:18248"/>
    </ligandPart>
</feature>
<evidence type="ECO:0000256" key="13">
    <source>
        <dbReference type="SAM" id="SignalP"/>
    </source>
</evidence>
<dbReference type="EMBL" id="CM007893">
    <property type="protein sequence ID" value="OTG29855.1"/>
    <property type="molecule type" value="Genomic_DNA"/>
</dbReference>
<dbReference type="CDD" id="cd09629">
    <property type="entry name" value="DOMON_CIL1_like"/>
    <property type="match status" value="1"/>
</dbReference>
<keyword evidence="8 10" id="KW-0472">Membrane</keyword>
<feature type="domain" description="DOMON" evidence="14">
    <location>
        <begin position="44"/>
        <end position="157"/>
    </location>
</feature>
<gene>
    <name evidence="17" type="ORF">HannXRQ_Chr04g0126721</name>
    <name evidence="16" type="ORF">HanXRQr2_Chr04g0189931</name>
</gene>
<evidence type="ECO:0000256" key="8">
    <source>
        <dbReference type="ARBA" id="ARBA00023136"/>
    </source>
</evidence>
<name>A0A251V2M2_HELAN</name>
<dbReference type="FunFam" id="1.20.120.1770:FF:000007">
    <property type="entry name" value="Cytochrome b561 and DOMON domain-containing protein"/>
    <property type="match status" value="1"/>
</dbReference>
<sequence length="391" mass="43047">MGKIFNMFLYIFISCFALSYAQSCNNYTFSTNQIYATCVSLPVLNSHLHWNYHSNGTVDVAFRHTGSTTSQWVAWALNVNGSGMIGAQAIVAVTSPSGAVRVYTSDVNNYGTGLEESSLSFDVPRMTAERVNGDLVVYASLVLPNGRTRFNHVWQVGPVNNGVLSMHSMSPDNRNSVGEVDFITGQMRAGGRSGDVSRQRRRNAHGVLNVVSWGVLMPMGAMSARYLKAFNIANPAWFYIHAATQTSAYIVGVGGWATGLKLGSESSGIKHNAHRNIGIILFALGTLQAFALLLRPKPDHKYRFYWNIYHRSIGYCVIILSIVNVYRGLDILDPEKKWKNAYTGIIMSLGVITLLCEALKWFIVVKRKNEEKRTHAGTNGSNGANGYGQSV</sequence>
<evidence type="ECO:0000313" key="18">
    <source>
        <dbReference type="Proteomes" id="UP000215914"/>
    </source>
</evidence>
<keyword evidence="3 12" id="KW-0812">Transmembrane</keyword>
<feature type="binding site" description="axial binding residue" evidence="11">
    <location>
        <position position="205"/>
    </location>
    <ligand>
        <name>heme b</name>
        <dbReference type="ChEBI" id="CHEBI:60344"/>
        <label>1</label>
    </ligand>
    <ligandPart>
        <name>Fe</name>
        <dbReference type="ChEBI" id="CHEBI:18248"/>
    </ligandPart>
</feature>
<feature type="chain" id="PRO_5012219711" description="Cytochrome b561 and DOMON domain-containing protein" evidence="13">
    <location>
        <begin position="22"/>
        <end position="391"/>
    </location>
</feature>
<feature type="binding site" description="axial binding residue" evidence="11">
    <location>
        <position position="274"/>
    </location>
    <ligand>
        <name>heme b</name>
        <dbReference type="ChEBI" id="CHEBI:60344"/>
        <label>1</label>
    </ligand>
    <ligandPart>
        <name>Fe</name>
        <dbReference type="ChEBI" id="CHEBI:18248"/>
    </ligandPart>
</feature>
<feature type="transmembrane region" description="Helical" evidence="12">
    <location>
        <begin position="277"/>
        <end position="296"/>
    </location>
</feature>
<reference evidence="16 18" key="1">
    <citation type="journal article" date="2017" name="Nature">
        <title>The sunflower genome provides insights into oil metabolism, flowering and Asterid evolution.</title>
        <authorList>
            <person name="Badouin H."/>
            <person name="Gouzy J."/>
            <person name="Grassa C.J."/>
            <person name="Murat F."/>
            <person name="Staton S.E."/>
            <person name="Cottret L."/>
            <person name="Lelandais-Briere C."/>
            <person name="Owens G.L."/>
            <person name="Carrere S."/>
            <person name="Mayjonade B."/>
            <person name="Legrand L."/>
            <person name="Gill N."/>
            <person name="Kane N.C."/>
            <person name="Bowers J.E."/>
            <person name="Hubner S."/>
            <person name="Bellec A."/>
            <person name="Berard A."/>
            <person name="Berges H."/>
            <person name="Blanchet N."/>
            <person name="Boniface M.C."/>
            <person name="Brunel D."/>
            <person name="Catrice O."/>
            <person name="Chaidir N."/>
            <person name="Claudel C."/>
            <person name="Donnadieu C."/>
            <person name="Faraut T."/>
            <person name="Fievet G."/>
            <person name="Helmstetter N."/>
            <person name="King M."/>
            <person name="Knapp S.J."/>
            <person name="Lai Z."/>
            <person name="Le Paslier M.C."/>
            <person name="Lippi Y."/>
            <person name="Lorenzon L."/>
            <person name="Mandel J.R."/>
            <person name="Marage G."/>
            <person name="Marchand G."/>
            <person name="Marquand E."/>
            <person name="Bret-Mestries E."/>
            <person name="Morien E."/>
            <person name="Nambeesan S."/>
            <person name="Nguyen T."/>
            <person name="Pegot-Espagnet P."/>
            <person name="Pouilly N."/>
            <person name="Raftis F."/>
            <person name="Sallet E."/>
            <person name="Schiex T."/>
            <person name="Thomas J."/>
            <person name="Vandecasteele C."/>
            <person name="Vares D."/>
            <person name="Vear F."/>
            <person name="Vautrin S."/>
            <person name="Crespi M."/>
            <person name="Mangin B."/>
            <person name="Burke J.M."/>
            <person name="Salse J."/>
            <person name="Munos S."/>
            <person name="Vincourt P."/>
            <person name="Rieseberg L.H."/>
            <person name="Langlade N.B."/>
        </authorList>
    </citation>
    <scope>NUCLEOTIDE SEQUENCE [LARGE SCALE GENOMIC DNA]</scope>
    <source>
        <strain evidence="18">cv. SF193</strain>
        <tissue evidence="16">Leaves</tissue>
    </source>
</reference>
<evidence type="ECO:0000256" key="1">
    <source>
        <dbReference type="ARBA" id="ARBA00004141"/>
    </source>
</evidence>